<dbReference type="Proteomes" id="UP000708208">
    <property type="component" value="Unassembled WGS sequence"/>
</dbReference>
<evidence type="ECO:0000313" key="1">
    <source>
        <dbReference type="EMBL" id="CAG7825779.1"/>
    </source>
</evidence>
<proteinExistence type="predicted"/>
<organism evidence="1 2">
    <name type="scientific">Allacma fusca</name>
    <dbReference type="NCBI Taxonomy" id="39272"/>
    <lineage>
        <taxon>Eukaryota</taxon>
        <taxon>Metazoa</taxon>
        <taxon>Ecdysozoa</taxon>
        <taxon>Arthropoda</taxon>
        <taxon>Hexapoda</taxon>
        <taxon>Collembola</taxon>
        <taxon>Symphypleona</taxon>
        <taxon>Sminthuridae</taxon>
        <taxon>Allacma</taxon>
    </lineage>
</organism>
<evidence type="ECO:0000313" key="2">
    <source>
        <dbReference type="Proteomes" id="UP000708208"/>
    </source>
</evidence>
<dbReference type="AlphaFoldDB" id="A0A8J2PK15"/>
<gene>
    <name evidence="1" type="ORF">AFUS01_LOCUS35869</name>
</gene>
<accession>A0A8J2PK15</accession>
<dbReference type="EMBL" id="CAJVCH010537493">
    <property type="protein sequence ID" value="CAG7825779.1"/>
    <property type="molecule type" value="Genomic_DNA"/>
</dbReference>
<protein>
    <submittedName>
        <fullName evidence="1">Uncharacterized protein</fullName>
    </submittedName>
</protein>
<keyword evidence="2" id="KW-1185">Reference proteome</keyword>
<sequence>MCVYIYRTCGFKTCDEKVPSCFDGSFVVVVKPMILVTFSRRNSWTIRRMWSWGTPFRGCSITILRRVVVVRIVVTTVHAIEPTHGCWTG</sequence>
<comment type="caution">
    <text evidence="1">The sequence shown here is derived from an EMBL/GenBank/DDBJ whole genome shotgun (WGS) entry which is preliminary data.</text>
</comment>
<name>A0A8J2PK15_9HEXA</name>
<reference evidence="1" key="1">
    <citation type="submission" date="2021-06" db="EMBL/GenBank/DDBJ databases">
        <authorList>
            <person name="Hodson N. C."/>
            <person name="Mongue J. A."/>
            <person name="Jaron S. K."/>
        </authorList>
    </citation>
    <scope>NUCLEOTIDE SEQUENCE</scope>
</reference>